<reference evidence="2 3" key="1">
    <citation type="submission" date="2024-01" db="EMBL/GenBank/DDBJ databases">
        <title>New evidence supports the origin of RcGTA from prophage.</title>
        <authorList>
            <person name="Xu Y."/>
            <person name="Liu B."/>
            <person name="Chen F."/>
        </authorList>
    </citation>
    <scope>NUCLEOTIDE SEQUENCE [LARGE SCALE GENOMIC DNA]</scope>
    <source>
        <strain evidence="2 3">CBW1107-2</strain>
    </source>
</reference>
<evidence type="ECO:0000313" key="3">
    <source>
        <dbReference type="Proteomes" id="UP001559025"/>
    </source>
</evidence>
<accession>A0ABV3WUY3</accession>
<dbReference type="Gene3D" id="3.30.1540.10">
    <property type="entry name" value="formyl-coa transferase, domain 3"/>
    <property type="match status" value="1"/>
</dbReference>
<dbReference type="InterPro" id="IPR044855">
    <property type="entry name" value="CoA-Trfase_III_dom3_sf"/>
</dbReference>
<dbReference type="InterPro" id="IPR050509">
    <property type="entry name" value="CoA-transferase_III"/>
</dbReference>
<proteinExistence type="predicted"/>
<evidence type="ECO:0000313" key="2">
    <source>
        <dbReference type="EMBL" id="MEX4008493.1"/>
    </source>
</evidence>
<dbReference type="EMBL" id="JAZHFV010000004">
    <property type="protein sequence ID" value="MEX4008493.1"/>
    <property type="molecule type" value="Genomic_DNA"/>
</dbReference>
<gene>
    <name evidence="2" type="ORF">V1479_14365</name>
</gene>
<dbReference type="InterPro" id="IPR003673">
    <property type="entry name" value="CoA-Trfase_fam_III"/>
</dbReference>
<dbReference type="GO" id="GO:0016740">
    <property type="term" value="F:transferase activity"/>
    <property type="evidence" value="ECO:0007669"/>
    <property type="project" value="UniProtKB-KW"/>
</dbReference>
<dbReference type="SUPFAM" id="SSF89796">
    <property type="entry name" value="CoA-transferase family III (CaiB/BaiF)"/>
    <property type="match status" value="1"/>
</dbReference>
<dbReference type="InterPro" id="IPR023606">
    <property type="entry name" value="CoA-Trfase_III_dom_1_sf"/>
</dbReference>
<organism evidence="2 3">
    <name type="scientific">Neoaquamicrobium sediminum</name>
    <dbReference type="NCBI Taxonomy" id="1849104"/>
    <lineage>
        <taxon>Bacteria</taxon>
        <taxon>Pseudomonadati</taxon>
        <taxon>Pseudomonadota</taxon>
        <taxon>Alphaproteobacteria</taxon>
        <taxon>Hyphomicrobiales</taxon>
        <taxon>Phyllobacteriaceae</taxon>
        <taxon>Neoaquamicrobium</taxon>
    </lineage>
</organism>
<keyword evidence="3" id="KW-1185">Reference proteome</keyword>
<sequence length="403" mass="42538">MTGRVSDAGLPLDGVRVLDFSRLLPGPWATQMLADMGADVIKVEHVEGGDPSRHNPPMAGDTSVYFRSVNGGKRSLALDLRAERSKAVIRRLFELSDIVFESFSVGTADRLGVGYQDARALRPDVIYCSISGYGQDGPRSSVPGHDLIIQATSGILSPQPGSLPHFQAGDYSAASMATIAVLAALRQRDASGEGRHLDISMADSLVAMGAIALGPGLARAAGFPGEPRIEVWGANPRYAIYPTVDGRTVAMCLLEARLWRAFCEAIGRPDLASEVERPEQRHSSHGARGDEFRSVIASWCAARTAAEIDAVMGSLGLPVAAVATADEAVSDPHNRQRGIIAQDDAGSTPVLANPLARAGLARPERSAAPTLGEHNDAILAELGLNNERGRIAPSRGEDARTGS</sequence>
<dbReference type="Pfam" id="PF02515">
    <property type="entry name" value="CoA_transf_3"/>
    <property type="match status" value="1"/>
</dbReference>
<name>A0ABV3WUY3_9HYPH</name>
<dbReference type="RefSeq" id="WP_368803494.1">
    <property type="nucleotide sequence ID" value="NZ_JAZHFV010000004.1"/>
</dbReference>
<comment type="caution">
    <text evidence="2">The sequence shown here is derived from an EMBL/GenBank/DDBJ whole genome shotgun (WGS) entry which is preliminary data.</text>
</comment>
<feature type="region of interest" description="Disordered" evidence="1">
    <location>
        <begin position="383"/>
        <end position="403"/>
    </location>
</feature>
<dbReference type="Proteomes" id="UP001559025">
    <property type="component" value="Unassembled WGS sequence"/>
</dbReference>
<dbReference type="Gene3D" id="3.40.50.10540">
    <property type="entry name" value="Crotonobetainyl-coa:carnitine coa-transferase, domain 1"/>
    <property type="match status" value="1"/>
</dbReference>
<feature type="compositionally biased region" description="Basic and acidic residues" evidence="1">
    <location>
        <begin position="387"/>
        <end position="403"/>
    </location>
</feature>
<dbReference type="PANTHER" id="PTHR48228">
    <property type="entry name" value="SUCCINYL-COA--D-CITRAMALATE COA-TRANSFERASE"/>
    <property type="match status" value="1"/>
</dbReference>
<evidence type="ECO:0000256" key="1">
    <source>
        <dbReference type="SAM" id="MobiDB-lite"/>
    </source>
</evidence>
<keyword evidence="2" id="KW-0808">Transferase</keyword>
<dbReference type="EC" id="2.8.3.-" evidence="2"/>
<protein>
    <submittedName>
        <fullName evidence="2">CoA transferase</fullName>
        <ecNumber evidence="2">2.8.3.-</ecNumber>
    </submittedName>
</protein>
<dbReference type="PANTHER" id="PTHR48228:SF7">
    <property type="entry name" value="FATTY ACYL-COA TRANSFERASE RV3272-RELATED"/>
    <property type="match status" value="1"/>
</dbReference>